<feature type="non-terminal residue" evidence="3">
    <location>
        <position position="148"/>
    </location>
</feature>
<keyword evidence="1" id="KW-0234">DNA repair</keyword>
<evidence type="ECO:0000313" key="4">
    <source>
        <dbReference type="Proteomes" id="UP000714275"/>
    </source>
</evidence>
<dbReference type="GO" id="GO:0000723">
    <property type="term" value="P:telomere maintenance"/>
    <property type="evidence" value="ECO:0007669"/>
    <property type="project" value="InterPro"/>
</dbReference>
<dbReference type="Pfam" id="PF05970">
    <property type="entry name" value="PIF1"/>
    <property type="match status" value="1"/>
</dbReference>
<dbReference type="Proteomes" id="UP000714275">
    <property type="component" value="Unassembled WGS sequence"/>
</dbReference>
<feature type="domain" description="DNA helicase Pif1-like DEAD-box helicase" evidence="2">
    <location>
        <begin position="9"/>
        <end position="119"/>
    </location>
</feature>
<keyword evidence="1" id="KW-0347">Helicase</keyword>
<dbReference type="InterPro" id="IPR027417">
    <property type="entry name" value="P-loop_NTPase"/>
</dbReference>
<dbReference type="GO" id="GO:0016787">
    <property type="term" value="F:hydrolase activity"/>
    <property type="evidence" value="ECO:0007669"/>
    <property type="project" value="UniProtKB-KW"/>
</dbReference>
<dbReference type="EC" id="5.6.2.3" evidence="1"/>
<dbReference type="GO" id="GO:0043139">
    <property type="term" value="F:5'-3' DNA helicase activity"/>
    <property type="evidence" value="ECO:0007669"/>
    <property type="project" value="UniProtKB-EC"/>
</dbReference>
<accession>A0A9P7CW43</accession>
<dbReference type="GO" id="GO:0006310">
    <property type="term" value="P:DNA recombination"/>
    <property type="evidence" value="ECO:0007669"/>
    <property type="project" value="UniProtKB-KW"/>
</dbReference>
<sequence>MQDYSVIVSNKSKTELREEWKNVAFLLVDEALLLGLQLLAQLDHALRVAKERPDLWFGGIALILSGDSFQYPPVGGSASYTPISRYAGQTDDEIQKRLGRLAWKTVNTVVTLSEQQRMKRDPAYGEAVSRLRVRQCTYTDLELFNSRV</sequence>
<comment type="cofactor">
    <cofactor evidence="1">
        <name>Mg(2+)</name>
        <dbReference type="ChEBI" id="CHEBI:18420"/>
    </cofactor>
</comment>
<dbReference type="Gene3D" id="3.40.50.300">
    <property type="entry name" value="P-loop containing nucleotide triphosphate hydrolases"/>
    <property type="match status" value="1"/>
</dbReference>
<comment type="catalytic activity">
    <reaction evidence="1">
        <text>ATP + H2O = ADP + phosphate + H(+)</text>
        <dbReference type="Rhea" id="RHEA:13065"/>
        <dbReference type="ChEBI" id="CHEBI:15377"/>
        <dbReference type="ChEBI" id="CHEBI:15378"/>
        <dbReference type="ChEBI" id="CHEBI:30616"/>
        <dbReference type="ChEBI" id="CHEBI:43474"/>
        <dbReference type="ChEBI" id="CHEBI:456216"/>
        <dbReference type="EC" id="5.6.2.3"/>
    </reaction>
</comment>
<dbReference type="EMBL" id="JABBWD010000104">
    <property type="protein sequence ID" value="KAG1765735.1"/>
    <property type="molecule type" value="Genomic_DNA"/>
</dbReference>
<dbReference type="AlphaFoldDB" id="A0A9P7CW43"/>
<dbReference type="InterPro" id="IPR051055">
    <property type="entry name" value="PIF1_helicase"/>
</dbReference>
<protein>
    <recommendedName>
        <fullName evidence="1">ATP-dependent DNA helicase</fullName>
        <ecNumber evidence="1">5.6.2.3</ecNumber>
    </recommendedName>
</protein>
<keyword evidence="1" id="KW-0378">Hydrolase</keyword>
<dbReference type="GO" id="GO:0005524">
    <property type="term" value="F:ATP binding"/>
    <property type="evidence" value="ECO:0007669"/>
    <property type="project" value="UniProtKB-KW"/>
</dbReference>
<gene>
    <name evidence="3" type="ORF">EV702DRAFT_981311</name>
</gene>
<evidence type="ECO:0000313" key="3">
    <source>
        <dbReference type="EMBL" id="KAG1765735.1"/>
    </source>
</evidence>
<evidence type="ECO:0000256" key="1">
    <source>
        <dbReference type="RuleBase" id="RU363044"/>
    </source>
</evidence>
<keyword evidence="1" id="KW-0547">Nucleotide-binding</keyword>
<reference evidence="3" key="1">
    <citation type="journal article" date="2020" name="New Phytol.">
        <title>Comparative genomics reveals dynamic genome evolution in host specialist ectomycorrhizal fungi.</title>
        <authorList>
            <person name="Lofgren L.A."/>
            <person name="Nguyen N.H."/>
            <person name="Vilgalys R."/>
            <person name="Ruytinx J."/>
            <person name="Liao H.L."/>
            <person name="Branco S."/>
            <person name="Kuo A."/>
            <person name="LaButti K."/>
            <person name="Lipzen A."/>
            <person name="Andreopoulos W."/>
            <person name="Pangilinan J."/>
            <person name="Riley R."/>
            <person name="Hundley H."/>
            <person name="Na H."/>
            <person name="Barry K."/>
            <person name="Grigoriev I.V."/>
            <person name="Stajich J.E."/>
            <person name="Kennedy P.G."/>
        </authorList>
    </citation>
    <scope>NUCLEOTIDE SEQUENCE</scope>
    <source>
        <strain evidence="3">DOB743</strain>
    </source>
</reference>
<dbReference type="GO" id="GO:0006281">
    <property type="term" value="P:DNA repair"/>
    <property type="evidence" value="ECO:0007669"/>
    <property type="project" value="UniProtKB-KW"/>
</dbReference>
<dbReference type="PANTHER" id="PTHR47642">
    <property type="entry name" value="ATP-DEPENDENT DNA HELICASE"/>
    <property type="match status" value="1"/>
</dbReference>
<keyword evidence="1" id="KW-0067">ATP-binding</keyword>
<comment type="caution">
    <text evidence="3">The sequence shown here is derived from an EMBL/GenBank/DDBJ whole genome shotgun (WGS) entry which is preliminary data.</text>
</comment>
<proteinExistence type="inferred from homology"/>
<name>A0A9P7CW43_9AGAM</name>
<comment type="similarity">
    <text evidence="1">Belongs to the helicase family.</text>
</comment>
<keyword evidence="1" id="KW-0233">DNA recombination</keyword>
<dbReference type="OrthoDB" id="432234at2759"/>
<keyword evidence="4" id="KW-1185">Reference proteome</keyword>
<dbReference type="InterPro" id="IPR010285">
    <property type="entry name" value="DNA_helicase_pif1-like_DEAD"/>
</dbReference>
<keyword evidence="1" id="KW-0227">DNA damage</keyword>
<organism evidence="3 4">
    <name type="scientific">Suillus placidus</name>
    <dbReference type="NCBI Taxonomy" id="48579"/>
    <lineage>
        <taxon>Eukaryota</taxon>
        <taxon>Fungi</taxon>
        <taxon>Dikarya</taxon>
        <taxon>Basidiomycota</taxon>
        <taxon>Agaricomycotina</taxon>
        <taxon>Agaricomycetes</taxon>
        <taxon>Agaricomycetidae</taxon>
        <taxon>Boletales</taxon>
        <taxon>Suillineae</taxon>
        <taxon>Suillaceae</taxon>
        <taxon>Suillus</taxon>
    </lineage>
</organism>
<evidence type="ECO:0000259" key="2">
    <source>
        <dbReference type="Pfam" id="PF05970"/>
    </source>
</evidence>